<sequence>MDPLSAFSIVTGIITFVDFGAKLVSLYLEVQKSEAGRPEALSALDTESRELSGNASGARDRIASLQARYPRQAASLARLAAECAQVETELRILTDSLTVTVRSGGGRSHGLRAFAVAIRTKFRQDDIDRLQGGLRSIREQVMMNLIMCISDDAIESRAKLAGVDEGVGEVLNVLRPIQKAIINLQPEFSNVSRGQPLATALEREKMASGLWTSITTADQPDFQLPPVINENPVQDDGPIHRRILRSLEFEDMTARGRQIETPFPETFQWLLADQGPESTNSVATAPIKFKEWLESQTNDAPFWITGKPASGKSTLMKFIATTPGIETHLQAWAGGFRLLICSVYFWNPGSSLQKSQAGLLSTILHQLLKQRPDLCHRVAWKRHLYFQLAGTDAPEPPDWTIAELGDSVIQFVSQTEGTDRLALFVDGLDEYEGDFDSLLSFFKQLHRDCKVKLCVSSRPWNVFQDEFRTYPSLRMELFTRPDIEKYVCARLRSTPAFQELRGLDPASIKDLESQIINKADGVFLWVALVVQKLIESAREYNDLHEIWTIFNSLPPGLEELYASMRRRLDPAHRERASRMYQLVFRWNENIDRPFEALEFWMAINCQDPTTLQPYPNEDQITEILPVLERRLAGATGGILQVHVDDRLLPTSIGFLHRTVFDWLQSVRSSVENDGPAGYDPGLVLTSILVSNWNRSDNTGAIITAKLKVNDIFKVGRSCRNSPETRSKLLRIIDQLHPVPPGVWIGDAYGMHVIMNSLSRRQMAELFPDTMIRPMLAACQFCAPYLQAKLESSSHSTGLELPRILHLLPEVFWGEPYRTVTNILFRKLANVPVADLLDNTTLNAMLKTIEVLVQARFAPRRVWAASFNQLNRVENEEFTTALQAVLKGKKWIELPE</sequence>
<evidence type="ECO:0000313" key="4">
    <source>
        <dbReference type="EMBL" id="KAK3315626.1"/>
    </source>
</evidence>
<evidence type="ECO:0000259" key="3">
    <source>
        <dbReference type="Pfam" id="PF25053"/>
    </source>
</evidence>
<evidence type="ECO:0000256" key="1">
    <source>
        <dbReference type="ARBA" id="ARBA00022737"/>
    </source>
</evidence>
<organism evidence="4 5">
    <name type="scientific">Apodospora peruviana</name>
    <dbReference type="NCBI Taxonomy" id="516989"/>
    <lineage>
        <taxon>Eukaryota</taxon>
        <taxon>Fungi</taxon>
        <taxon>Dikarya</taxon>
        <taxon>Ascomycota</taxon>
        <taxon>Pezizomycotina</taxon>
        <taxon>Sordariomycetes</taxon>
        <taxon>Sordariomycetidae</taxon>
        <taxon>Sordariales</taxon>
        <taxon>Lasiosphaeriaceae</taxon>
        <taxon>Apodospora</taxon>
    </lineage>
</organism>
<dbReference type="Pfam" id="PF24883">
    <property type="entry name" value="NPHP3_N"/>
    <property type="match status" value="1"/>
</dbReference>
<feature type="domain" description="Nephrocystin 3-like N-terminal" evidence="2">
    <location>
        <begin position="288"/>
        <end position="458"/>
    </location>
</feature>
<dbReference type="AlphaFoldDB" id="A0AAE0HZF4"/>
<reference evidence="4" key="2">
    <citation type="submission" date="2023-06" db="EMBL/GenBank/DDBJ databases">
        <authorList>
            <consortium name="Lawrence Berkeley National Laboratory"/>
            <person name="Haridas S."/>
            <person name="Hensen N."/>
            <person name="Bonometti L."/>
            <person name="Westerberg I."/>
            <person name="Brannstrom I.O."/>
            <person name="Guillou S."/>
            <person name="Cros-Aarteil S."/>
            <person name="Calhoun S."/>
            <person name="Kuo A."/>
            <person name="Mondo S."/>
            <person name="Pangilinan J."/>
            <person name="Riley R."/>
            <person name="Labutti K."/>
            <person name="Andreopoulos B."/>
            <person name="Lipzen A."/>
            <person name="Chen C."/>
            <person name="Yanf M."/>
            <person name="Daum C."/>
            <person name="Ng V."/>
            <person name="Clum A."/>
            <person name="Steindorff A."/>
            <person name="Ohm R."/>
            <person name="Martin F."/>
            <person name="Silar P."/>
            <person name="Natvig D."/>
            <person name="Lalanne C."/>
            <person name="Gautier V."/>
            <person name="Ament-Velasquez S.L."/>
            <person name="Kruys A."/>
            <person name="Hutchinson M.I."/>
            <person name="Powell A.J."/>
            <person name="Barry K."/>
            <person name="Miller A.N."/>
            <person name="Grigoriev I.V."/>
            <person name="Debuchy R."/>
            <person name="Gladieux P."/>
            <person name="Thoren M.H."/>
            <person name="Johannesson H."/>
        </authorList>
    </citation>
    <scope>NUCLEOTIDE SEQUENCE</scope>
    <source>
        <strain evidence="4">CBS 118394</strain>
    </source>
</reference>
<feature type="domain" description="DUF7791" evidence="3">
    <location>
        <begin position="568"/>
        <end position="697"/>
    </location>
</feature>
<dbReference type="SUPFAM" id="SSF52540">
    <property type="entry name" value="P-loop containing nucleoside triphosphate hydrolases"/>
    <property type="match status" value="1"/>
</dbReference>
<evidence type="ECO:0008006" key="6">
    <source>
        <dbReference type="Google" id="ProtNLM"/>
    </source>
</evidence>
<dbReference type="Gene3D" id="3.40.50.300">
    <property type="entry name" value="P-loop containing nucleotide triphosphate hydrolases"/>
    <property type="match status" value="1"/>
</dbReference>
<keyword evidence="1" id="KW-0677">Repeat</keyword>
<dbReference type="PANTHER" id="PTHR10039:SF5">
    <property type="entry name" value="NACHT DOMAIN-CONTAINING PROTEIN"/>
    <property type="match status" value="1"/>
</dbReference>
<proteinExistence type="predicted"/>
<reference evidence="4" key="1">
    <citation type="journal article" date="2023" name="Mol. Phylogenet. Evol.">
        <title>Genome-scale phylogeny and comparative genomics of the fungal order Sordariales.</title>
        <authorList>
            <person name="Hensen N."/>
            <person name="Bonometti L."/>
            <person name="Westerberg I."/>
            <person name="Brannstrom I.O."/>
            <person name="Guillou S."/>
            <person name="Cros-Aarteil S."/>
            <person name="Calhoun S."/>
            <person name="Haridas S."/>
            <person name="Kuo A."/>
            <person name="Mondo S."/>
            <person name="Pangilinan J."/>
            <person name="Riley R."/>
            <person name="LaButti K."/>
            <person name="Andreopoulos B."/>
            <person name="Lipzen A."/>
            <person name="Chen C."/>
            <person name="Yan M."/>
            <person name="Daum C."/>
            <person name="Ng V."/>
            <person name="Clum A."/>
            <person name="Steindorff A."/>
            <person name="Ohm R.A."/>
            <person name="Martin F."/>
            <person name="Silar P."/>
            <person name="Natvig D.O."/>
            <person name="Lalanne C."/>
            <person name="Gautier V."/>
            <person name="Ament-Velasquez S.L."/>
            <person name="Kruys A."/>
            <person name="Hutchinson M.I."/>
            <person name="Powell A.J."/>
            <person name="Barry K."/>
            <person name="Miller A.N."/>
            <person name="Grigoriev I.V."/>
            <person name="Debuchy R."/>
            <person name="Gladieux P."/>
            <person name="Hiltunen Thoren M."/>
            <person name="Johannesson H."/>
        </authorList>
    </citation>
    <scope>NUCLEOTIDE SEQUENCE</scope>
    <source>
        <strain evidence="4">CBS 118394</strain>
    </source>
</reference>
<dbReference type="Proteomes" id="UP001283341">
    <property type="component" value="Unassembled WGS sequence"/>
</dbReference>
<gene>
    <name evidence="4" type="ORF">B0H66DRAFT_347710</name>
</gene>
<dbReference type="PANTHER" id="PTHR10039">
    <property type="entry name" value="AMELOGENIN"/>
    <property type="match status" value="1"/>
</dbReference>
<dbReference type="InterPro" id="IPR056693">
    <property type="entry name" value="DUF7791"/>
</dbReference>
<name>A0AAE0HZF4_9PEZI</name>
<dbReference type="EMBL" id="JAUEDM010000006">
    <property type="protein sequence ID" value="KAK3315626.1"/>
    <property type="molecule type" value="Genomic_DNA"/>
</dbReference>
<dbReference type="InterPro" id="IPR056884">
    <property type="entry name" value="NPHP3-like_N"/>
</dbReference>
<accession>A0AAE0HZF4</accession>
<dbReference type="InterPro" id="IPR027417">
    <property type="entry name" value="P-loop_NTPase"/>
</dbReference>
<keyword evidence="5" id="KW-1185">Reference proteome</keyword>
<evidence type="ECO:0000259" key="2">
    <source>
        <dbReference type="Pfam" id="PF24883"/>
    </source>
</evidence>
<dbReference type="Pfam" id="PF25053">
    <property type="entry name" value="DUF7791"/>
    <property type="match status" value="1"/>
</dbReference>
<evidence type="ECO:0000313" key="5">
    <source>
        <dbReference type="Proteomes" id="UP001283341"/>
    </source>
</evidence>
<protein>
    <recommendedName>
        <fullName evidence="6">NACHT domain-containing protein</fullName>
    </recommendedName>
</protein>
<comment type="caution">
    <text evidence="4">The sequence shown here is derived from an EMBL/GenBank/DDBJ whole genome shotgun (WGS) entry which is preliminary data.</text>
</comment>